<name>A0A2N5GQE1_9BACI</name>
<dbReference type="RefSeq" id="WP_101576040.1">
    <property type="nucleotide sequence ID" value="NZ_PGVA01000008.1"/>
</dbReference>
<dbReference type="SUPFAM" id="SSF143842">
    <property type="entry name" value="YwmB-like"/>
    <property type="match status" value="1"/>
</dbReference>
<organism evidence="2 4">
    <name type="scientific">Bacillus canaveralius</name>
    <dbReference type="NCBI Taxonomy" id="1403243"/>
    <lineage>
        <taxon>Bacteria</taxon>
        <taxon>Bacillati</taxon>
        <taxon>Bacillota</taxon>
        <taxon>Bacilli</taxon>
        <taxon>Bacillales</taxon>
        <taxon>Bacillaceae</taxon>
        <taxon>Bacillus</taxon>
    </lineage>
</organism>
<comment type="caution">
    <text evidence="2">The sequence shown here is derived from an EMBL/GenBank/DDBJ whole genome shotgun (WGS) entry which is preliminary data.</text>
</comment>
<dbReference type="EMBL" id="PGVD01000001">
    <property type="protein sequence ID" value="PLS00904.1"/>
    <property type="molecule type" value="Genomic_DNA"/>
</dbReference>
<dbReference type="Gene3D" id="3.30.360.40">
    <property type="entry name" value="YwmB-like"/>
    <property type="match status" value="1"/>
</dbReference>
<proteinExistence type="predicted"/>
<dbReference type="OrthoDB" id="2374820at2"/>
<feature type="transmembrane region" description="Helical" evidence="1">
    <location>
        <begin position="6"/>
        <end position="22"/>
    </location>
</feature>
<keyword evidence="1" id="KW-0812">Transmembrane</keyword>
<accession>A0A2N5GQE1</accession>
<evidence type="ECO:0000313" key="3">
    <source>
        <dbReference type="EMBL" id="PLS00904.1"/>
    </source>
</evidence>
<reference evidence="2 4" key="1">
    <citation type="submission" date="2017-11" db="EMBL/GenBank/DDBJ databases">
        <title>Comparitive Functional Genomics of Dry Heat Resistant strains isolated from the Viking Spacecraft.</title>
        <authorList>
            <person name="Seuylemezian A."/>
            <person name="Cooper K."/>
            <person name="Vaishampayan P."/>
        </authorList>
    </citation>
    <scope>NUCLEOTIDE SEQUENCE [LARGE SCALE GENOMIC DNA]</scope>
    <source>
        <strain evidence="2 4">M4.6</strain>
    </source>
</reference>
<sequence>MKKFSIVLSFIGIIGFIIFQFGNRTTEANGQQDLLTLAKILHDENIIINEWSLHAREKMETFQTADDVEQHIDALQQEFSSWKWSNFDGKKHREVSAVSSGPTYQEKIRLLITSANEEFHAYLIYEVNGKQWSEISENFLKFGIAERISDIFRGKATIFSCIKGEFNDKLKTALPEYVNMLLEVLNGKEIEALQEDSFISMSAYSPLFAAELKGKSEKMNFQLALRNQGLGGKTSIVVGTPIITIEY</sequence>
<dbReference type="InterPro" id="IPR014794">
    <property type="entry name" value="DUF1779"/>
</dbReference>
<dbReference type="EMBL" id="PGVA01000008">
    <property type="protein sequence ID" value="PLR85098.1"/>
    <property type="molecule type" value="Genomic_DNA"/>
</dbReference>
<keyword evidence="1" id="KW-1133">Transmembrane helix</keyword>
<evidence type="ECO:0000313" key="5">
    <source>
        <dbReference type="Proteomes" id="UP000235114"/>
    </source>
</evidence>
<dbReference type="Proteomes" id="UP000235114">
    <property type="component" value="Unassembled WGS sequence"/>
</dbReference>
<evidence type="ECO:0000313" key="2">
    <source>
        <dbReference type="EMBL" id="PLR85098.1"/>
    </source>
</evidence>
<dbReference type="InterPro" id="IPR036209">
    <property type="entry name" value="YwmB-like_sf"/>
</dbReference>
<evidence type="ECO:0008006" key="6">
    <source>
        <dbReference type="Google" id="ProtNLM"/>
    </source>
</evidence>
<dbReference type="Gene3D" id="3.30.2030.10">
    <property type="entry name" value="YwmB-like"/>
    <property type="match status" value="1"/>
</dbReference>
<keyword evidence="1" id="KW-0472">Membrane</keyword>
<gene>
    <name evidence="2" type="ORF">CU635_04775</name>
    <name evidence="3" type="ORF">CVD25_00210</name>
</gene>
<keyword evidence="5" id="KW-1185">Reference proteome</keyword>
<evidence type="ECO:0000313" key="4">
    <source>
        <dbReference type="Proteomes" id="UP000234951"/>
    </source>
</evidence>
<dbReference type="Proteomes" id="UP000234951">
    <property type="component" value="Unassembled WGS sequence"/>
</dbReference>
<dbReference type="AlphaFoldDB" id="A0A2N5GQE1"/>
<dbReference type="Pfam" id="PF08680">
    <property type="entry name" value="DUF1779"/>
    <property type="match status" value="1"/>
</dbReference>
<protein>
    <recommendedName>
        <fullName evidence="6">YwmB family TATA-box binding protein</fullName>
    </recommendedName>
</protein>
<evidence type="ECO:0000256" key="1">
    <source>
        <dbReference type="SAM" id="Phobius"/>
    </source>
</evidence>
<reference evidence="3 5" key="2">
    <citation type="submission" date="2017-12" db="EMBL/GenBank/DDBJ databases">
        <title>Comparative Functional Genomics of Dry Heat Resistant strains isolated from the Viking Spacecraft.</title>
        <authorList>
            <person name="Seuylemezian A."/>
            <person name="Cooper K."/>
            <person name="Vaishampayan P."/>
        </authorList>
    </citation>
    <scope>NUCLEOTIDE SEQUENCE [LARGE SCALE GENOMIC DNA]</scope>
    <source>
        <strain evidence="3 5">ATCC 29669</strain>
    </source>
</reference>